<evidence type="ECO:0000313" key="4">
    <source>
        <dbReference type="Proteomes" id="UP001606305"/>
    </source>
</evidence>
<dbReference type="Gene3D" id="3.30.700.10">
    <property type="entry name" value="Glycoprotein, Type 4 Pilin"/>
    <property type="match status" value="1"/>
</dbReference>
<evidence type="ECO:0000313" key="3">
    <source>
        <dbReference type="EMBL" id="MFG6456122.1"/>
    </source>
</evidence>
<organism evidence="3 4">
    <name type="scientific">Pelomonas nitida</name>
    <dbReference type="NCBI Taxonomy" id="3299027"/>
    <lineage>
        <taxon>Bacteria</taxon>
        <taxon>Pseudomonadati</taxon>
        <taxon>Pseudomonadota</taxon>
        <taxon>Betaproteobacteria</taxon>
        <taxon>Burkholderiales</taxon>
        <taxon>Sphaerotilaceae</taxon>
        <taxon>Roseateles</taxon>
    </lineage>
</organism>
<evidence type="ECO:0000256" key="2">
    <source>
        <dbReference type="SAM" id="Phobius"/>
    </source>
</evidence>
<dbReference type="PRINTS" id="PR00813">
    <property type="entry name" value="BCTERIALGSPG"/>
</dbReference>
<keyword evidence="2" id="KW-0472">Membrane</keyword>
<protein>
    <submittedName>
        <fullName evidence="3">Type IV pilin protein</fullName>
    </submittedName>
</protein>
<keyword evidence="1" id="KW-0488">Methylation</keyword>
<dbReference type="InterPro" id="IPR031982">
    <property type="entry name" value="PilE-like"/>
</dbReference>
<feature type="transmembrane region" description="Helical" evidence="2">
    <location>
        <begin position="7"/>
        <end position="28"/>
    </location>
</feature>
<evidence type="ECO:0000256" key="1">
    <source>
        <dbReference type="ARBA" id="ARBA00022481"/>
    </source>
</evidence>
<keyword evidence="2" id="KW-1133">Transmembrane helix</keyword>
<dbReference type="PANTHER" id="PTHR30093:SF47">
    <property type="entry name" value="TYPE IV PILUS NON-CORE MINOR PILIN PILE"/>
    <property type="match status" value="1"/>
</dbReference>
<dbReference type="SUPFAM" id="SSF54523">
    <property type="entry name" value="Pili subunits"/>
    <property type="match status" value="1"/>
</dbReference>
<dbReference type="InterPro" id="IPR045584">
    <property type="entry name" value="Pilin-like"/>
</dbReference>
<name>A0ABW7G2N1_9BURK</name>
<dbReference type="InterPro" id="IPR000983">
    <property type="entry name" value="Bac_GSPG_pilin"/>
</dbReference>
<keyword evidence="4" id="KW-1185">Reference proteome</keyword>
<gene>
    <name evidence="3" type="ORF">ACG00X_04680</name>
</gene>
<reference evidence="3 4" key="1">
    <citation type="submission" date="2024-09" db="EMBL/GenBank/DDBJ databases">
        <title>Novel species of the genus Pelomonas and Roseateles isolated from streams.</title>
        <authorList>
            <person name="Lu H."/>
        </authorList>
    </citation>
    <scope>NUCLEOTIDE SEQUENCE [LARGE SCALE GENOMIC DNA]</scope>
    <source>
        <strain evidence="3 4">BYS96W</strain>
    </source>
</reference>
<comment type="caution">
    <text evidence="3">The sequence shown here is derived from an EMBL/GenBank/DDBJ whole genome shotgun (WGS) entry which is preliminary data.</text>
</comment>
<sequence length="141" mass="14853">MRSFSRGFTLIELMITCVVIAILAAIAVPQYSRYIARQKVNSGQMDLVSLAMNMDVYLQNNTTYPATAADTAAVKVLLPAWAPAQGADFNYKISAVSNSVFPPTYTVEAVGTSTAVSGCTISLTSANGRTRSGCAGGATTW</sequence>
<dbReference type="Pfam" id="PF16732">
    <property type="entry name" value="ComP_DUS"/>
    <property type="match status" value="1"/>
</dbReference>
<dbReference type="Pfam" id="PF07963">
    <property type="entry name" value="N_methyl"/>
    <property type="match status" value="1"/>
</dbReference>
<accession>A0ABW7G2N1</accession>
<proteinExistence type="predicted"/>
<dbReference type="RefSeq" id="WP_394486836.1">
    <property type="nucleotide sequence ID" value="NZ_JBIGIA010000003.1"/>
</dbReference>
<keyword evidence="2" id="KW-0812">Transmembrane</keyword>
<dbReference type="NCBIfam" id="TIGR02532">
    <property type="entry name" value="IV_pilin_GFxxxE"/>
    <property type="match status" value="1"/>
</dbReference>
<dbReference type="InterPro" id="IPR012902">
    <property type="entry name" value="N_methyl_site"/>
</dbReference>
<dbReference type="EMBL" id="JBIGIA010000003">
    <property type="protein sequence ID" value="MFG6456122.1"/>
    <property type="molecule type" value="Genomic_DNA"/>
</dbReference>
<dbReference type="PANTHER" id="PTHR30093">
    <property type="entry name" value="GENERAL SECRETION PATHWAY PROTEIN G"/>
    <property type="match status" value="1"/>
</dbReference>
<dbReference type="Proteomes" id="UP001606305">
    <property type="component" value="Unassembled WGS sequence"/>
</dbReference>